<gene>
    <name evidence="1" type="ORF">NCTC5798_06109</name>
</gene>
<reference evidence="1 2" key="1">
    <citation type="submission" date="2018-06" db="EMBL/GenBank/DDBJ databases">
        <authorList>
            <consortium name="Pathogen Informatics"/>
            <person name="Doyle S."/>
        </authorList>
    </citation>
    <scope>NUCLEOTIDE SEQUENCE [LARGE SCALE GENOMIC DNA]</scope>
    <source>
        <strain evidence="1 2">NCTC5798</strain>
    </source>
</reference>
<evidence type="ECO:0000313" key="2">
    <source>
        <dbReference type="Proteomes" id="UP000255534"/>
    </source>
</evidence>
<proteinExistence type="predicted"/>
<evidence type="ECO:0000313" key="1">
    <source>
        <dbReference type="EMBL" id="SUI39668.1"/>
    </source>
</evidence>
<sequence>MARHPHQRPGVSGHKVDTMTLDIDTLIRLSQQKAHIAAVRRLQLAFELELRDAKILSREVADALVTLNAAISQVEETNGSAYDDLHFDLTDGATADAAELAAYRAQKPVVSCIVENGNIVQDSFGDYCEPMADGTHDLFVRPVSA</sequence>
<dbReference type="EMBL" id="UGXK01000002">
    <property type="protein sequence ID" value="SUI39668.1"/>
    <property type="molecule type" value="Genomic_DNA"/>
</dbReference>
<accession>A0A379Y205</accession>
<protein>
    <submittedName>
        <fullName evidence="1">Uncharacterized protein</fullName>
    </submittedName>
</protein>
<organism evidence="1 2">
    <name type="scientific">Salmonella enterica I</name>
    <dbReference type="NCBI Taxonomy" id="59201"/>
    <lineage>
        <taxon>Bacteria</taxon>
        <taxon>Pseudomonadati</taxon>
        <taxon>Pseudomonadota</taxon>
        <taxon>Gammaproteobacteria</taxon>
        <taxon>Enterobacterales</taxon>
        <taxon>Enterobacteriaceae</taxon>
        <taxon>Salmonella</taxon>
    </lineage>
</organism>
<name>A0A379Y205_SALET</name>
<dbReference type="AlphaFoldDB" id="A0A379Y205"/>
<dbReference type="Proteomes" id="UP000255534">
    <property type="component" value="Unassembled WGS sequence"/>
</dbReference>